<dbReference type="PANTHER" id="PTHR46401">
    <property type="entry name" value="GLYCOSYLTRANSFERASE WBBK-RELATED"/>
    <property type="match status" value="1"/>
</dbReference>
<evidence type="ECO:0000313" key="5">
    <source>
        <dbReference type="Proteomes" id="UP000178085"/>
    </source>
</evidence>
<dbReference type="EMBL" id="METD01000001">
    <property type="protein sequence ID" value="OGB73355.1"/>
    <property type="molecule type" value="Genomic_DNA"/>
</dbReference>
<dbReference type="AlphaFoldDB" id="A0A1F4NPG7"/>
<dbReference type="Pfam" id="PF13439">
    <property type="entry name" value="Glyco_transf_4"/>
    <property type="match status" value="1"/>
</dbReference>
<evidence type="ECO:0008006" key="6">
    <source>
        <dbReference type="Google" id="ProtNLM"/>
    </source>
</evidence>
<reference evidence="4 5" key="1">
    <citation type="journal article" date="2016" name="Nat. Commun.">
        <title>Thousands of microbial genomes shed light on interconnected biogeochemical processes in an aquifer system.</title>
        <authorList>
            <person name="Anantharaman K."/>
            <person name="Brown C.T."/>
            <person name="Hug L.A."/>
            <person name="Sharon I."/>
            <person name="Castelle C.J."/>
            <person name="Probst A.J."/>
            <person name="Thomas B.C."/>
            <person name="Singh A."/>
            <person name="Wilkins M.J."/>
            <person name="Karaoz U."/>
            <person name="Brodie E.L."/>
            <person name="Williams K.H."/>
            <person name="Hubbard S.S."/>
            <person name="Banfield J.F."/>
        </authorList>
    </citation>
    <scope>NUCLEOTIDE SEQUENCE [LARGE SCALE GENOMIC DNA]</scope>
</reference>
<organism evidence="4 5">
    <name type="scientific">candidate division Kazan bacterium RIFCSPLOWO2_01_FULL_45_19</name>
    <dbReference type="NCBI Taxonomy" id="1798538"/>
    <lineage>
        <taxon>Bacteria</taxon>
        <taxon>Bacteria division Kazan-3B-28</taxon>
    </lineage>
</organism>
<accession>A0A1F4NPG7</accession>
<evidence type="ECO:0000259" key="3">
    <source>
        <dbReference type="Pfam" id="PF13439"/>
    </source>
</evidence>
<dbReference type="GO" id="GO:0016757">
    <property type="term" value="F:glycosyltransferase activity"/>
    <property type="evidence" value="ECO:0007669"/>
    <property type="project" value="InterPro"/>
</dbReference>
<keyword evidence="1" id="KW-0808">Transferase</keyword>
<name>A0A1F4NPG7_UNCK3</name>
<dbReference type="InterPro" id="IPR028098">
    <property type="entry name" value="Glyco_trans_4-like_N"/>
</dbReference>
<evidence type="ECO:0000313" key="4">
    <source>
        <dbReference type="EMBL" id="OGB73355.1"/>
    </source>
</evidence>
<dbReference type="PANTHER" id="PTHR46401:SF2">
    <property type="entry name" value="GLYCOSYLTRANSFERASE WBBK-RELATED"/>
    <property type="match status" value="1"/>
</dbReference>
<feature type="domain" description="Glycosyl transferase family 1" evidence="2">
    <location>
        <begin position="182"/>
        <end position="335"/>
    </location>
</feature>
<dbReference type="Proteomes" id="UP000178085">
    <property type="component" value="Unassembled WGS sequence"/>
</dbReference>
<sequence>MRIGIDASALVKSQPTGVEVATRELIYALLQLEGDLEYILYTPSTLPWQFQNHSHVISRIIPSTRWWTQTALSEAIAHDHLDVWWSPSNILPRKLPSKVLATVHDLAFMRFPRAYTFKNWLSSWLTVKRARRFATKIIAVSQQTKLDLEHYFNTPVNQIEVVYNAVPSTIDSLEPVHLPIPDEFILVVGRIEPRKNPFNIIHAFAELVASYPNLHLVFAGPTNLGEPVKDLTREYGLSDQVHLLGFVSEMGLNTLYQRAKLLLFPSLYEGFGLPILEAFAHDLPVVTSNSGALKEIAGEAGVLVEPTSPSQIANGIRQILDNSSARAHYVAAGRRRLADFSWEKSARRLKDIITSL</sequence>
<comment type="caution">
    <text evidence="4">The sequence shown here is derived from an EMBL/GenBank/DDBJ whole genome shotgun (WGS) entry which is preliminary data.</text>
</comment>
<protein>
    <recommendedName>
        <fullName evidence="6">Glycosyl transferase family 1 domain-containing protein</fullName>
    </recommendedName>
</protein>
<dbReference type="InterPro" id="IPR001296">
    <property type="entry name" value="Glyco_trans_1"/>
</dbReference>
<evidence type="ECO:0000259" key="2">
    <source>
        <dbReference type="Pfam" id="PF00534"/>
    </source>
</evidence>
<dbReference type="GO" id="GO:0009103">
    <property type="term" value="P:lipopolysaccharide biosynthetic process"/>
    <property type="evidence" value="ECO:0007669"/>
    <property type="project" value="TreeGrafter"/>
</dbReference>
<gene>
    <name evidence="4" type="ORF">A3K51_00545</name>
</gene>
<feature type="domain" description="Glycosyltransferase subfamily 4-like N-terminal" evidence="3">
    <location>
        <begin position="17"/>
        <end position="166"/>
    </location>
</feature>
<dbReference type="Gene3D" id="3.40.50.2000">
    <property type="entry name" value="Glycogen Phosphorylase B"/>
    <property type="match status" value="2"/>
</dbReference>
<evidence type="ECO:0000256" key="1">
    <source>
        <dbReference type="ARBA" id="ARBA00022679"/>
    </source>
</evidence>
<proteinExistence type="predicted"/>
<dbReference type="CDD" id="cd03809">
    <property type="entry name" value="GT4_MtfB-like"/>
    <property type="match status" value="1"/>
</dbReference>
<dbReference type="Pfam" id="PF00534">
    <property type="entry name" value="Glycos_transf_1"/>
    <property type="match status" value="1"/>
</dbReference>
<dbReference type="SUPFAM" id="SSF53756">
    <property type="entry name" value="UDP-Glycosyltransferase/glycogen phosphorylase"/>
    <property type="match status" value="1"/>
</dbReference>